<proteinExistence type="predicted"/>
<name>A0A6C0R008_9BACL</name>
<reference evidence="2 3" key="1">
    <citation type="journal article" date="2020" name="Int. J. Med. Microbiol.">
        <title>Discovery of Paenibacillus larvae ERIC V: Phenotypic and genomic comparison to genotypes ERIC I-IV reveal different inventories of virulence factors which correlate with epidemiological prevalences of American Foulbrood.</title>
        <authorList>
            <person name="Beims H."/>
            <person name="Bunk B."/>
            <person name="Erler S."/>
            <person name="Mohr K.I."/>
            <person name="Sproer C."/>
            <person name="Pradella S."/>
            <person name="Gunther G."/>
            <person name="Rohde M."/>
            <person name="von der Ohe W."/>
            <person name="Steinert M."/>
        </authorList>
    </citation>
    <scope>NUCLEOTIDE SEQUENCE [LARGE SCALE GENOMIC DNA]</scope>
    <source>
        <strain evidence="2">Eric_V</strain>
    </source>
</reference>
<keyword evidence="1" id="KW-0812">Transmembrane</keyword>
<sequence length="122" mass="13573">MNGKMKMGVFKYYWQTYSTKSILIILVFIASFLWGMISQSYQNPLVISSPNLTWMDYFFHNTKQAFLTILLGFVTYGFGSLALGAISGISAGVGIEITLQNNMGESIITAFLPHAIFEIPAI</sequence>
<gene>
    <name evidence="2" type="ORF">ERICV_04846</name>
</gene>
<evidence type="ECO:0000313" key="3">
    <source>
        <dbReference type="Proteomes" id="UP000464330"/>
    </source>
</evidence>
<dbReference type="Proteomes" id="UP000464330">
    <property type="component" value="Chromosome"/>
</dbReference>
<organism evidence="2 3">
    <name type="scientific">Paenibacillus larvae subsp. larvae</name>
    <dbReference type="NCBI Taxonomy" id="147375"/>
    <lineage>
        <taxon>Bacteria</taxon>
        <taxon>Bacillati</taxon>
        <taxon>Bacillota</taxon>
        <taxon>Bacilli</taxon>
        <taxon>Bacillales</taxon>
        <taxon>Paenibacillaceae</taxon>
        <taxon>Paenibacillus</taxon>
    </lineage>
</organism>
<dbReference type="AlphaFoldDB" id="A0A6C0R008"/>
<evidence type="ECO:0000313" key="2">
    <source>
        <dbReference type="EMBL" id="QHZ53836.1"/>
    </source>
</evidence>
<evidence type="ECO:0000256" key="1">
    <source>
        <dbReference type="SAM" id="Phobius"/>
    </source>
</evidence>
<feature type="transmembrane region" description="Helical" evidence="1">
    <location>
        <begin position="66"/>
        <end position="93"/>
    </location>
</feature>
<protein>
    <submittedName>
        <fullName evidence="2">Uncharacterized protein</fullName>
    </submittedName>
</protein>
<dbReference type="InterPro" id="IPR002798">
    <property type="entry name" value="SpoIIM-like"/>
</dbReference>
<dbReference type="EMBL" id="CP019717">
    <property type="protein sequence ID" value="QHZ53836.1"/>
    <property type="molecule type" value="Genomic_DNA"/>
</dbReference>
<accession>A0A6C0R008</accession>
<keyword evidence="1" id="KW-1133">Transmembrane helix</keyword>
<dbReference type="Pfam" id="PF01944">
    <property type="entry name" value="SpoIIM"/>
    <property type="match status" value="1"/>
</dbReference>
<keyword evidence="1" id="KW-0472">Membrane</keyword>